<comment type="caution">
    <text evidence="2">The sequence shown here is derived from an EMBL/GenBank/DDBJ whole genome shotgun (WGS) entry which is preliminary data.</text>
</comment>
<keyword evidence="1" id="KW-1133">Transmembrane helix</keyword>
<sequence length="137" mass="15569">MSLAVPTSACCVKTDSLPVLQRATILQIAGETYYTLDEPTMRETVTQLQTLKSSLTVLETYRDDQAAMQTELQHKNEVIRQTTTDYNRLKGQIAQKQIEWQQLDSERNKKLQRLERSRLWLFLAGVGTALIAVIAAK</sequence>
<evidence type="ECO:0000313" key="3">
    <source>
        <dbReference type="Proteomes" id="UP000441754"/>
    </source>
</evidence>
<accession>A0A7K0EJV7</accession>
<gene>
    <name evidence="2" type="ORF">GJJ30_10975</name>
</gene>
<evidence type="ECO:0000256" key="1">
    <source>
        <dbReference type="SAM" id="Phobius"/>
    </source>
</evidence>
<evidence type="ECO:0000313" key="2">
    <source>
        <dbReference type="EMBL" id="MRS61811.1"/>
    </source>
</evidence>
<name>A0A7K0EJV7_9BACT</name>
<protein>
    <submittedName>
        <fullName evidence="2">Uncharacterized protein</fullName>
    </submittedName>
</protein>
<proteinExistence type="predicted"/>
<dbReference type="Proteomes" id="UP000441754">
    <property type="component" value="Unassembled WGS sequence"/>
</dbReference>
<keyword evidence="3" id="KW-1185">Reference proteome</keyword>
<feature type="transmembrane region" description="Helical" evidence="1">
    <location>
        <begin position="119"/>
        <end position="136"/>
    </location>
</feature>
<dbReference type="AlphaFoldDB" id="A0A7K0EJV7"/>
<organism evidence="2 3">
    <name type="scientific">Larkinella terrae</name>
    <dbReference type="NCBI Taxonomy" id="2025311"/>
    <lineage>
        <taxon>Bacteria</taxon>
        <taxon>Pseudomonadati</taxon>
        <taxon>Bacteroidota</taxon>
        <taxon>Cytophagia</taxon>
        <taxon>Cytophagales</taxon>
        <taxon>Spirosomataceae</taxon>
        <taxon>Larkinella</taxon>
    </lineage>
</organism>
<keyword evidence="1" id="KW-0812">Transmembrane</keyword>
<dbReference type="RefSeq" id="WP_154175203.1">
    <property type="nucleotide sequence ID" value="NZ_WJXZ01000006.1"/>
</dbReference>
<dbReference type="EMBL" id="WJXZ01000006">
    <property type="protein sequence ID" value="MRS61811.1"/>
    <property type="molecule type" value="Genomic_DNA"/>
</dbReference>
<keyword evidence="1" id="KW-0472">Membrane</keyword>
<reference evidence="2 3" key="1">
    <citation type="journal article" date="2018" name="Antonie Van Leeuwenhoek">
        <title>Larkinella terrae sp. nov., isolated from soil on Jeju Island, South Korea.</title>
        <authorList>
            <person name="Ten L.N."/>
            <person name="Jeon J."/>
            <person name="Park S.J."/>
            <person name="Park S."/>
            <person name="Lee S.Y."/>
            <person name="Kim M.K."/>
            <person name="Jung H.Y."/>
        </authorList>
    </citation>
    <scope>NUCLEOTIDE SEQUENCE [LARGE SCALE GENOMIC DNA]</scope>
    <source>
        <strain evidence="2 3">KCTC 52001</strain>
    </source>
</reference>